<dbReference type="EMBL" id="MHOQ01000008">
    <property type="protein sequence ID" value="OGZ67283.1"/>
    <property type="molecule type" value="Genomic_DNA"/>
</dbReference>
<evidence type="ECO:0000313" key="1">
    <source>
        <dbReference type="EMBL" id="OGZ67283.1"/>
    </source>
</evidence>
<protein>
    <submittedName>
        <fullName evidence="1">Uncharacterized protein</fullName>
    </submittedName>
</protein>
<comment type="caution">
    <text evidence="1">The sequence shown here is derived from an EMBL/GenBank/DDBJ whole genome shotgun (WGS) entry which is preliminary data.</text>
</comment>
<gene>
    <name evidence="1" type="ORF">A3D34_00755</name>
</gene>
<dbReference type="AlphaFoldDB" id="A0A1G2HXS2"/>
<sequence length="290" mass="33723">MNPEIFEKIHENSVEQHEKILKDRLLDIQLEYAIRLFEKKIPSPSKAINIEIMTFEQIINEFTDLYEKIKEAYNQRTGEQLDSDVNYQEFERVLDEVIINLHNEYVKDPVCWKQKIDELILLSINKLPEGGESFAKDKQSKAGILEYNVIKGLSDLGEFGIGPEDECIKIHLDPFFKQEELAGGSNIFFRNYFQILAHFFSKNHPNAKAIVAESWLLGSPIAKRIGFHTYPSLNENTFHGDTFWGQFLDQQGQIKEKKIREFLDTGKPPFVVKSGYILIGEFLKRYSLEK</sequence>
<accession>A0A1G2HXS2</accession>
<name>A0A1G2HXS2_9BACT</name>
<dbReference type="Proteomes" id="UP000179183">
    <property type="component" value="Unassembled WGS sequence"/>
</dbReference>
<proteinExistence type="predicted"/>
<organism evidence="1 2">
    <name type="scientific">Candidatus Staskawiczbacteria bacterium RIFCSPHIGHO2_02_FULL_33_16</name>
    <dbReference type="NCBI Taxonomy" id="1802204"/>
    <lineage>
        <taxon>Bacteria</taxon>
        <taxon>Candidatus Staskawicziibacteriota</taxon>
    </lineage>
</organism>
<evidence type="ECO:0000313" key="2">
    <source>
        <dbReference type="Proteomes" id="UP000179183"/>
    </source>
</evidence>
<reference evidence="1 2" key="1">
    <citation type="journal article" date="2016" name="Nat. Commun.">
        <title>Thousands of microbial genomes shed light on interconnected biogeochemical processes in an aquifer system.</title>
        <authorList>
            <person name="Anantharaman K."/>
            <person name="Brown C.T."/>
            <person name="Hug L.A."/>
            <person name="Sharon I."/>
            <person name="Castelle C.J."/>
            <person name="Probst A.J."/>
            <person name="Thomas B.C."/>
            <person name="Singh A."/>
            <person name="Wilkins M.J."/>
            <person name="Karaoz U."/>
            <person name="Brodie E.L."/>
            <person name="Williams K.H."/>
            <person name="Hubbard S.S."/>
            <person name="Banfield J.F."/>
        </authorList>
    </citation>
    <scope>NUCLEOTIDE SEQUENCE [LARGE SCALE GENOMIC DNA]</scope>
</reference>